<name>A0A518HT14_9BACT</name>
<keyword evidence="3 10" id="KW-0436">Ligase</keyword>
<dbReference type="GO" id="GO:0046872">
    <property type="term" value="F:metal ion binding"/>
    <property type="evidence" value="ECO:0007669"/>
    <property type="project" value="UniProtKB-KW"/>
</dbReference>
<evidence type="ECO:0000256" key="2">
    <source>
        <dbReference type="ARBA" id="ARBA00001946"/>
    </source>
</evidence>
<evidence type="ECO:0000256" key="9">
    <source>
        <dbReference type="ARBA" id="ARBA00023211"/>
    </source>
</evidence>
<comment type="similarity">
    <text evidence="10">Belongs to the prokaryotic GSH synthase family.</text>
</comment>
<dbReference type="GO" id="GO:0004363">
    <property type="term" value="F:glutathione synthase activity"/>
    <property type="evidence" value="ECO:0007669"/>
    <property type="project" value="UniProtKB-UniRule"/>
</dbReference>
<dbReference type="HAMAP" id="MF_00162">
    <property type="entry name" value="GSH_S"/>
    <property type="match status" value="1"/>
</dbReference>
<keyword evidence="5" id="KW-0479">Metal-binding</keyword>
<gene>
    <name evidence="12" type="primary">gshB_2</name>
    <name evidence="10" type="synonym">gshB</name>
    <name evidence="12" type="ORF">Enr13x_38560</name>
</gene>
<dbReference type="EC" id="6.3.2.3" evidence="10"/>
<dbReference type="InterPro" id="IPR011761">
    <property type="entry name" value="ATP-grasp"/>
</dbReference>
<comment type="cofactor">
    <cofactor evidence="1">
        <name>Mn(2+)</name>
        <dbReference type="ChEBI" id="CHEBI:29035"/>
    </cofactor>
</comment>
<dbReference type="GO" id="GO:0005524">
    <property type="term" value="F:ATP binding"/>
    <property type="evidence" value="ECO:0007669"/>
    <property type="project" value="UniProtKB-UniRule"/>
</dbReference>
<evidence type="ECO:0000259" key="11">
    <source>
        <dbReference type="PROSITE" id="PS50975"/>
    </source>
</evidence>
<dbReference type="InterPro" id="IPR006284">
    <property type="entry name" value="Glut_synth_pro"/>
</dbReference>
<protein>
    <recommendedName>
        <fullName evidence="10">Glutathione synthetase</fullName>
        <ecNumber evidence="10">6.3.2.3</ecNumber>
    </recommendedName>
    <alternativeName>
        <fullName evidence="10">GSH synthetase</fullName>
        <shortName evidence="10">GSH-S</shortName>
        <shortName evidence="10">GSHase</shortName>
    </alternativeName>
    <alternativeName>
        <fullName evidence="10">Glutathione synthase</fullName>
    </alternativeName>
</protein>
<keyword evidence="13" id="KW-1185">Reference proteome</keyword>
<dbReference type="InterPro" id="IPR013815">
    <property type="entry name" value="ATP_grasp_subdomain_1"/>
</dbReference>
<dbReference type="InterPro" id="IPR004215">
    <property type="entry name" value="GSHS_N"/>
</dbReference>
<accession>A0A518HT14</accession>
<evidence type="ECO:0000313" key="12">
    <source>
        <dbReference type="EMBL" id="QDV43995.1"/>
    </source>
</evidence>
<dbReference type="PANTHER" id="PTHR21621:SF4">
    <property type="entry name" value="GLUTATHIONE SYNTHETASE"/>
    <property type="match status" value="1"/>
</dbReference>
<dbReference type="Gene3D" id="3.30.1490.20">
    <property type="entry name" value="ATP-grasp fold, A domain"/>
    <property type="match status" value="1"/>
</dbReference>
<evidence type="ECO:0000256" key="1">
    <source>
        <dbReference type="ARBA" id="ARBA00001936"/>
    </source>
</evidence>
<proteinExistence type="inferred from homology"/>
<reference evidence="12 13" key="1">
    <citation type="submission" date="2019-03" db="EMBL/GenBank/DDBJ databases">
        <title>Deep-cultivation of Planctomycetes and their phenomic and genomic characterization uncovers novel biology.</title>
        <authorList>
            <person name="Wiegand S."/>
            <person name="Jogler M."/>
            <person name="Boedeker C."/>
            <person name="Pinto D."/>
            <person name="Vollmers J."/>
            <person name="Rivas-Marin E."/>
            <person name="Kohn T."/>
            <person name="Peeters S.H."/>
            <person name="Heuer A."/>
            <person name="Rast P."/>
            <person name="Oberbeckmann S."/>
            <person name="Bunk B."/>
            <person name="Jeske O."/>
            <person name="Meyerdierks A."/>
            <person name="Storesund J.E."/>
            <person name="Kallscheuer N."/>
            <person name="Luecker S."/>
            <person name="Lage O.M."/>
            <person name="Pohl T."/>
            <person name="Merkel B.J."/>
            <person name="Hornburger P."/>
            <person name="Mueller R.-W."/>
            <person name="Bruemmer F."/>
            <person name="Labrenz M."/>
            <person name="Spormann A.M."/>
            <person name="Op den Camp H."/>
            <person name="Overmann J."/>
            <person name="Amann R."/>
            <person name="Jetten M.S.M."/>
            <person name="Mascher T."/>
            <person name="Medema M.H."/>
            <person name="Devos D.P."/>
            <person name="Kaster A.-K."/>
            <person name="Ovreas L."/>
            <person name="Rohde M."/>
            <person name="Galperin M.Y."/>
            <person name="Jogler C."/>
        </authorList>
    </citation>
    <scope>NUCLEOTIDE SEQUENCE [LARGE SCALE GENOMIC DNA]</scope>
    <source>
        <strain evidence="12 13">Enr13</strain>
    </source>
</reference>
<evidence type="ECO:0000256" key="5">
    <source>
        <dbReference type="ARBA" id="ARBA00022723"/>
    </source>
</evidence>
<evidence type="ECO:0000256" key="7">
    <source>
        <dbReference type="ARBA" id="ARBA00022840"/>
    </source>
</evidence>
<dbReference type="Gene3D" id="3.40.50.20">
    <property type="match status" value="1"/>
</dbReference>
<dbReference type="RefSeq" id="WP_145388402.1">
    <property type="nucleotide sequence ID" value="NZ_CP037423.1"/>
</dbReference>
<dbReference type="Pfam" id="PF02951">
    <property type="entry name" value="GSH-S_N"/>
    <property type="match status" value="1"/>
</dbReference>
<dbReference type="EMBL" id="CP037423">
    <property type="protein sequence ID" value="QDV43995.1"/>
    <property type="molecule type" value="Genomic_DNA"/>
</dbReference>
<dbReference type="GO" id="GO:0005737">
    <property type="term" value="C:cytoplasm"/>
    <property type="evidence" value="ECO:0007669"/>
    <property type="project" value="TreeGrafter"/>
</dbReference>
<evidence type="ECO:0000256" key="3">
    <source>
        <dbReference type="ARBA" id="ARBA00022598"/>
    </source>
</evidence>
<dbReference type="SUPFAM" id="SSF56059">
    <property type="entry name" value="Glutathione synthetase ATP-binding domain-like"/>
    <property type="match status" value="1"/>
</dbReference>
<comment type="catalytic activity">
    <reaction evidence="10">
        <text>gamma-L-glutamyl-L-cysteine + glycine + ATP = glutathione + ADP + phosphate + H(+)</text>
        <dbReference type="Rhea" id="RHEA:13557"/>
        <dbReference type="ChEBI" id="CHEBI:15378"/>
        <dbReference type="ChEBI" id="CHEBI:30616"/>
        <dbReference type="ChEBI" id="CHEBI:43474"/>
        <dbReference type="ChEBI" id="CHEBI:57305"/>
        <dbReference type="ChEBI" id="CHEBI:57925"/>
        <dbReference type="ChEBI" id="CHEBI:58173"/>
        <dbReference type="ChEBI" id="CHEBI:456216"/>
        <dbReference type="EC" id="6.3.2.3"/>
    </reaction>
</comment>
<dbReference type="SUPFAM" id="SSF52440">
    <property type="entry name" value="PreATP-grasp domain"/>
    <property type="match status" value="1"/>
</dbReference>
<comment type="cofactor">
    <cofactor evidence="2">
        <name>Mg(2+)</name>
        <dbReference type="ChEBI" id="CHEBI:18420"/>
    </cofactor>
</comment>
<keyword evidence="9" id="KW-0464">Manganese</keyword>
<organism evidence="12 13">
    <name type="scientific">Stieleria neptunia</name>
    <dbReference type="NCBI Taxonomy" id="2527979"/>
    <lineage>
        <taxon>Bacteria</taxon>
        <taxon>Pseudomonadati</taxon>
        <taxon>Planctomycetota</taxon>
        <taxon>Planctomycetia</taxon>
        <taxon>Pirellulales</taxon>
        <taxon>Pirellulaceae</taxon>
        <taxon>Stieleria</taxon>
    </lineage>
</organism>
<dbReference type="Pfam" id="PF02955">
    <property type="entry name" value="GSH-S_ATP"/>
    <property type="match status" value="1"/>
</dbReference>
<dbReference type="InterPro" id="IPR016185">
    <property type="entry name" value="PreATP-grasp_dom_sf"/>
</dbReference>
<dbReference type="Gene3D" id="3.30.470.20">
    <property type="entry name" value="ATP-grasp fold, B domain"/>
    <property type="match status" value="1"/>
</dbReference>
<dbReference type="KEGG" id="snep:Enr13x_38560"/>
<dbReference type="UniPathway" id="UPA00142">
    <property type="reaction ID" value="UER00210"/>
</dbReference>
<evidence type="ECO:0000256" key="8">
    <source>
        <dbReference type="ARBA" id="ARBA00022842"/>
    </source>
</evidence>
<dbReference type="PANTHER" id="PTHR21621">
    <property type="entry name" value="RIBOSOMAL PROTEIN S6 MODIFICATION PROTEIN"/>
    <property type="match status" value="1"/>
</dbReference>
<dbReference type="AlphaFoldDB" id="A0A518HT14"/>
<keyword evidence="4 10" id="KW-0317">Glutathione biosynthesis</keyword>
<keyword evidence="7 10" id="KW-0067">ATP-binding</keyword>
<sequence>MKIGFVVNDVLTEEAGYSTTRLGCEAVNQGHEVFVIGVGDFAYDPDESIRARARSVPQKKYGNHEAYLKDLQGQKSVKSRVTVDDLDVLMLRNVPSDDYLKRPWASSSAAEFGRVAMRHGVIVVNDPNGLSKASTKMYFQLFPEEVRPRTLITRDRDEIKDFAKSEGRCVLKPLQGSGGASVFLVTESDIPNLNQMIDAVSRDGFVIAQEYLPAAADGDMRLFIMNGRPLQVKGKYAAFRRVRSGGDMRSNIHAGGKLAAAEIGELELKIAEIVRPKLVQDGMFLVGLDIVGDKLMEINVFSPGGLGSAQKFTKINFNKYVIAALERKVNYMQYYGRNFDNVDMCTL</sequence>
<evidence type="ECO:0000256" key="4">
    <source>
        <dbReference type="ARBA" id="ARBA00022684"/>
    </source>
</evidence>
<dbReference type="OrthoDB" id="9785415at2"/>
<evidence type="ECO:0000256" key="6">
    <source>
        <dbReference type="ARBA" id="ARBA00022741"/>
    </source>
</evidence>
<dbReference type="NCBIfam" id="NF009110">
    <property type="entry name" value="PRK12458.1"/>
    <property type="match status" value="1"/>
</dbReference>
<keyword evidence="6 10" id="KW-0547">Nucleotide-binding</keyword>
<dbReference type="Proteomes" id="UP000319004">
    <property type="component" value="Chromosome"/>
</dbReference>
<dbReference type="PROSITE" id="PS50975">
    <property type="entry name" value="ATP_GRASP"/>
    <property type="match status" value="1"/>
</dbReference>
<feature type="domain" description="ATP-grasp" evidence="11">
    <location>
        <begin position="136"/>
        <end position="326"/>
    </location>
</feature>
<dbReference type="InterPro" id="IPR004218">
    <property type="entry name" value="GSHS_ATP-bd"/>
</dbReference>
<comment type="pathway">
    <text evidence="10">Sulfur metabolism; glutathione biosynthesis; glutathione from L-cysteine and L-glutamate: step 2/2.</text>
</comment>
<keyword evidence="8" id="KW-0460">Magnesium</keyword>
<evidence type="ECO:0000256" key="10">
    <source>
        <dbReference type="HAMAP-Rule" id="MF_00162"/>
    </source>
</evidence>
<evidence type="ECO:0000313" key="13">
    <source>
        <dbReference type="Proteomes" id="UP000319004"/>
    </source>
</evidence>